<protein>
    <submittedName>
        <fullName evidence="2">ATPase, AAA-type, core, P-loop containing nucleoside triphosphate hydrolase</fullName>
    </submittedName>
</protein>
<dbReference type="SUPFAM" id="SSF52540">
    <property type="entry name" value="P-loop containing nucleoside triphosphate hydrolases"/>
    <property type="match status" value="1"/>
</dbReference>
<dbReference type="Pfam" id="PF00004">
    <property type="entry name" value="AAA"/>
    <property type="match status" value="1"/>
</dbReference>
<dbReference type="EMBL" id="BKCJ010439063">
    <property type="protein sequence ID" value="GFA52378.1"/>
    <property type="molecule type" value="Genomic_DNA"/>
</dbReference>
<proteinExistence type="predicted"/>
<keyword evidence="2" id="KW-0378">Hydrolase</keyword>
<feature type="domain" description="ATPase AAA-type core" evidence="1">
    <location>
        <begin position="10"/>
        <end position="76"/>
    </location>
</feature>
<dbReference type="AlphaFoldDB" id="A0A699JTC9"/>
<organism evidence="2">
    <name type="scientific">Tanacetum cinerariifolium</name>
    <name type="common">Dalmatian daisy</name>
    <name type="synonym">Chrysanthemum cinerariifolium</name>
    <dbReference type="NCBI Taxonomy" id="118510"/>
    <lineage>
        <taxon>Eukaryota</taxon>
        <taxon>Viridiplantae</taxon>
        <taxon>Streptophyta</taxon>
        <taxon>Embryophyta</taxon>
        <taxon>Tracheophyta</taxon>
        <taxon>Spermatophyta</taxon>
        <taxon>Magnoliopsida</taxon>
        <taxon>eudicotyledons</taxon>
        <taxon>Gunneridae</taxon>
        <taxon>Pentapetalae</taxon>
        <taxon>asterids</taxon>
        <taxon>campanulids</taxon>
        <taxon>Asterales</taxon>
        <taxon>Asteraceae</taxon>
        <taxon>Asteroideae</taxon>
        <taxon>Anthemideae</taxon>
        <taxon>Anthemidinae</taxon>
        <taxon>Tanacetum</taxon>
    </lineage>
</organism>
<evidence type="ECO:0000259" key="1">
    <source>
        <dbReference type="Pfam" id="PF00004"/>
    </source>
</evidence>
<name>A0A699JTC9_TANCI</name>
<evidence type="ECO:0000313" key="2">
    <source>
        <dbReference type="EMBL" id="GFA52378.1"/>
    </source>
</evidence>
<gene>
    <name evidence="2" type="ORF">Tci_624350</name>
</gene>
<dbReference type="InterPro" id="IPR003959">
    <property type="entry name" value="ATPase_AAA_core"/>
</dbReference>
<dbReference type="Gene3D" id="3.40.50.300">
    <property type="entry name" value="P-loop containing nucleotide triphosphate hydrolases"/>
    <property type="match status" value="1"/>
</dbReference>
<dbReference type="GO" id="GO:0005524">
    <property type="term" value="F:ATP binding"/>
    <property type="evidence" value="ECO:0007669"/>
    <property type="project" value="InterPro"/>
</dbReference>
<sequence length="109" mass="12651">EDNRLLPASILYGPPGTRKNTFVHALAREINVSFFPVLARDIESGDFRIERLFDEVRACSPSIVYIRFVEDIAKRGNCKSSEALVLIKFKWMVKICLLICERNWYANER</sequence>
<reference evidence="2" key="1">
    <citation type="journal article" date="2019" name="Sci. Rep.">
        <title>Draft genome of Tanacetum cinerariifolium, the natural source of mosquito coil.</title>
        <authorList>
            <person name="Yamashiro T."/>
            <person name="Shiraishi A."/>
            <person name="Satake H."/>
            <person name="Nakayama K."/>
        </authorList>
    </citation>
    <scope>NUCLEOTIDE SEQUENCE</scope>
</reference>
<accession>A0A699JTC9</accession>
<comment type="caution">
    <text evidence="2">The sequence shown here is derived from an EMBL/GenBank/DDBJ whole genome shotgun (WGS) entry which is preliminary data.</text>
</comment>
<dbReference type="InterPro" id="IPR027417">
    <property type="entry name" value="P-loop_NTPase"/>
</dbReference>
<feature type="non-terminal residue" evidence="2">
    <location>
        <position position="1"/>
    </location>
</feature>
<dbReference type="GO" id="GO:0016887">
    <property type="term" value="F:ATP hydrolysis activity"/>
    <property type="evidence" value="ECO:0007669"/>
    <property type="project" value="InterPro"/>
</dbReference>